<sequence>MFPDNSIYIVGESKTSTNNAITQQYNGFFIALVVNRDSGEILDAECTSTIDITSNFVKAMFTSKYITDLDFLLEEIESRYFGSSQKALMVAFKNANIKYLQIMNK</sequence>
<evidence type="ECO:0000313" key="2">
    <source>
        <dbReference type="EMBL" id="KAB2330608.1"/>
    </source>
</evidence>
<dbReference type="Pfam" id="PF12986">
    <property type="entry name" value="DUF3870"/>
    <property type="match status" value="1"/>
</dbReference>
<dbReference type="Proteomes" id="UP000441354">
    <property type="component" value="Unassembled WGS sequence"/>
</dbReference>
<organism evidence="2 3">
    <name type="scientific">Bacillus mesophilum</name>
    <dbReference type="NCBI Taxonomy" id="1071718"/>
    <lineage>
        <taxon>Bacteria</taxon>
        <taxon>Bacillati</taxon>
        <taxon>Bacillota</taxon>
        <taxon>Bacilli</taxon>
        <taxon>Bacillales</taxon>
        <taxon>Bacillaceae</taxon>
        <taxon>Bacillus</taxon>
    </lineage>
</organism>
<dbReference type="EMBL" id="WBOT01000007">
    <property type="protein sequence ID" value="KAB2330608.1"/>
    <property type="molecule type" value="Genomic_DNA"/>
</dbReference>
<reference evidence="2 3" key="1">
    <citation type="journal article" date="2014" name="Arch. Microbiol.">
        <title>Bacillus mesophilum sp. nov., strain IITR-54T, a novel 4-chlorobiphenyl dechlorinating bacterium.</title>
        <authorList>
            <person name="Manickam N."/>
            <person name="Singh N.K."/>
            <person name="Bajaj A."/>
            <person name="Kumar R.M."/>
            <person name="Kaur G."/>
            <person name="Kaur N."/>
            <person name="Bala M."/>
            <person name="Kumar A."/>
            <person name="Mayilraj S."/>
        </authorList>
    </citation>
    <scope>NUCLEOTIDE SEQUENCE [LARGE SCALE GENOMIC DNA]</scope>
    <source>
        <strain evidence="2 3">IITR-54</strain>
    </source>
</reference>
<keyword evidence="3" id="KW-1185">Reference proteome</keyword>
<dbReference type="InterPro" id="IPR024617">
    <property type="entry name" value="DUF3870"/>
</dbReference>
<accession>A0A7V7RJ02</accession>
<evidence type="ECO:0000313" key="3">
    <source>
        <dbReference type="Proteomes" id="UP000441354"/>
    </source>
</evidence>
<proteinExistence type="predicted"/>
<feature type="domain" description="DUF3870" evidence="1">
    <location>
        <begin position="8"/>
        <end position="99"/>
    </location>
</feature>
<protein>
    <submittedName>
        <fullName evidence="2">DUF3870 domain-containing protein</fullName>
    </submittedName>
</protein>
<dbReference type="RefSeq" id="WP_151575539.1">
    <property type="nucleotide sequence ID" value="NZ_WBOT01000007.1"/>
</dbReference>
<dbReference type="OrthoDB" id="88363at2"/>
<dbReference type="AlphaFoldDB" id="A0A7V7RJ02"/>
<evidence type="ECO:0000259" key="1">
    <source>
        <dbReference type="Pfam" id="PF12986"/>
    </source>
</evidence>
<comment type="caution">
    <text evidence="2">The sequence shown here is derived from an EMBL/GenBank/DDBJ whole genome shotgun (WGS) entry which is preliminary data.</text>
</comment>
<gene>
    <name evidence="2" type="ORF">F7732_18340</name>
</gene>
<name>A0A7V7RJ02_9BACI</name>